<dbReference type="AlphaFoldDB" id="A0A8H6CF97"/>
<accession>A0A8H6CF97</accession>
<dbReference type="RefSeq" id="XP_037151743.1">
    <property type="nucleotide sequence ID" value="XM_037292324.1"/>
</dbReference>
<keyword evidence="3" id="KW-1185">Reference proteome</keyword>
<feature type="region of interest" description="Disordered" evidence="1">
    <location>
        <begin position="28"/>
        <end position="96"/>
    </location>
</feature>
<protein>
    <submittedName>
        <fullName evidence="2">Uncharacterized protein</fullName>
    </submittedName>
</protein>
<evidence type="ECO:0000313" key="3">
    <source>
        <dbReference type="Proteomes" id="UP000593566"/>
    </source>
</evidence>
<gene>
    <name evidence="2" type="ORF">HO133_001394</name>
</gene>
<sequence length="96" mass="10027">MSILPPQDLLTLRHTDVVTNIEDKMDSLKSATGLSTDPAQKSGEEPLSGQKGQGTVEEPYDQGNAEGSDGAPAKEGMTGALNDTKRKAEELVGKGS</sequence>
<reference evidence="2 3" key="1">
    <citation type="journal article" date="2020" name="Genomics">
        <title>Complete, high-quality genomes from long-read metagenomic sequencing of two wolf lichen thalli reveals enigmatic genome architecture.</title>
        <authorList>
            <person name="McKenzie S.K."/>
            <person name="Walston R.F."/>
            <person name="Allen J.L."/>
        </authorList>
    </citation>
    <scope>NUCLEOTIDE SEQUENCE [LARGE SCALE GENOMIC DNA]</scope>
    <source>
        <strain evidence="2">WasteWater1</strain>
    </source>
</reference>
<dbReference type="GeneID" id="59329810"/>
<evidence type="ECO:0000256" key="1">
    <source>
        <dbReference type="SAM" id="MobiDB-lite"/>
    </source>
</evidence>
<feature type="compositionally biased region" description="Basic and acidic residues" evidence="1">
    <location>
        <begin position="83"/>
        <end position="96"/>
    </location>
</feature>
<comment type="caution">
    <text evidence="2">The sequence shown here is derived from an EMBL/GenBank/DDBJ whole genome shotgun (WGS) entry which is preliminary data.</text>
</comment>
<dbReference type="EMBL" id="JACCJB010000012">
    <property type="protein sequence ID" value="KAF6222308.1"/>
    <property type="molecule type" value="Genomic_DNA"/>
</dbReference>
<organism evidence="2 3">
    <name type="scientific">Letharia lupina</name>
    <dbReference type="NCBI Taxonomy" id="560253"/>
    <lineage>
        <taxon>Eukaryota</taxon>
        <taxon>Fungi</taxon>
        <taxon>Dikarya</taxon>
        <taxon>Ascomycota</taxon>
        <taxon>Pezizomycotina</taxon>
        <taxon>Lecanoromycetes</taxon>
        <taxon>OSLEUM clade</taxon>
        <taxon>Lecanoromycetidae</taxon>
        <taxon>Lecanorales</taxon>
        <taxon>Lecanorineae</taxon>
        <taxon>Parmeliaceae</taxon>
        <taxon>Letharia</taxon>
    </lineage>
</organism>
<evidence type="ECO:0000313" key="2">
    <source>
        <dbReference type="EMBL" id="KAF6222308.1"/>
    </source>
</evidence>
<name>A0A8H6CF97_9LECA</name>
<proteinExistence type="predicted"/>
<feature type="compositionally biased region" description="Polar residues" evidence="1">
    <location>
        <begin position="29"/>
        <end position="39"/>
    </location>
</feature>
<dbReference type="Proteomes" id="UP000593566">
    <property type="component" value="Unassembled WGS sequence"/>
</dbReference>